<evidence type="ECO:0000313" key="1">
    <source>
        <dbReference type="EMBL" id="GHA15350.1"/>
    </source>
</evidence>
<reference evidence="1" key="2">
    <citation type="submission" date="2020-09" db="EMBL/GenBank/DDBJ databases">
        <authorList>
            <person name="Sun Q."/>
            <person name="Kim S."/>
        </authorList>
    </citation>
    <scope>NUCLEOTIDE SEQUENCE</scope>
    <source>
        <strain evidence="1">KCTC 12711</strain>
    </source>
</reference>
<dbReference type="PANTHER" id="PTHR33973">
    <property type="entry name" value="OS07G0153300 PROTEIN"/>
    <property type="match status" value="1"/>
</dbReference>
<proteinExistence type="predicted"/>
<gene>
    <name evidence="1" type="ORF">GCM10008090_26130</name>
</gene>
<dbReference type="AlphaFoldDB" id="A0A918VNJ8"/>
<dbReference type="RefSeq" id="WP_189402011.1">
    <property type="nucleotide sequence ID" value="NZ_BMXA01000005.1"/>
</dbReference>
<evidence type="ECO:0000313" key="2">
    <source>
        <dbReference type="Proteomes" id="UP000614811"/>
    </source>
</evidence>
<dbReference type="EMBL" id="BMXA01000005">
    <property type="protein sequence ID" value="GHA15350.1"/>
    <property type="molecule type" value="Genomic_DNA"/>
</dbReference>
<organism evidence="1 2">
    <name type="scientific">Arenicella chitinivorans</name>
    <dbReference type="NCBI Taxonomy" id="1329800"/>
    <lineage>
        <taxon>Bacteria</taxon>
        <taxon>Pseudomonadati</taxon>
        <taxon>Pseudomonadota</taxon>
        <taxon>Gammaproteobacteria</taxon>
        <taxon>Arenicellales</taxon>
        <taxon>Arenicellaceae</taxon>
        <taxon>Arenicella</taxon>
    </lineage>
</organism>
<accession>A0A918VNJ8</accession>
<dbReference type="PANTHER" id="PTHR33973:SF4">
    <property type="entry name" value="OS07G0153300 PROTEIN"/>
    <property type="match status" value="1"/>
</dbReference>
<sequence length="251" mass="29720">MHGLTLFSGQVSHVRKSPVLHHLRYRVFQLCLDLQRPELIDQISPLWSSHRWNAVRFNRQNYLPSKRDLYSEVCHQIQTHTGRDFQGQVCLLANLSYWGHCFNPAVFFCCFENDQLCFLLSEVHNTPWGERFVYVHEVDPDVPESSHTARFDKQFHVSPFMPMTLRYEWRFKITDSEFHISMNLQQASEVIFNASMHLTGKPLTRQTANYLPFRYPFMGLKVLVGIYWNALKLWYKRVPIFAHPNSSPTKR</sequence>
<dbReference type="Proteomes" id="UP000614811">
    <property type="component" value="Unassembled WGS sequence"/>
</dbReference>
<comment type="caution">
    <text evidence="1">The sequence shown here is derived from an EMBL/GenBank/DDBJ whole genome shotgun (WGS) entry which is preliminary data.</text>
</comment>
<dbReference type="Pfam" id="PF07103">
    <property type="entry name" value="DUF1365"/>
    <property type="match status" value="1"/>
</dbReference>
<keyword evidence="2" id="KW-1185">Reference proteome</keyword>
<protein>
    <submittedName>
        <fullName evidence="1">DUF1365 domain-containing protein</fullName>
    </submittedName>
</protein>
<reference evidence="1" key="1">
    <citation type="journal article" date="2014" name="Int. J. Syst. Evol. Microbiol.">
        <title>Complete genome sequence of Corynebacterium casei LMG S-19264T (=DSM 44701T), isolated from a smear-ripened cheese.</title>
        <authorList>
            <consortium name="US DOE Joint Genome Institute (JGI-PGF)"/>
            <person name="Walter F."/>
            <person name="Albersmeier A."/>
            <person name="Kalinowski J."/>
            <person name="Ruckert C."/>
        </authorList>
    </citation>
    <scope>NUCLEOTIDE SEQUENCE</scope>
    <source>
        <strain evidence="1">KCTC 12711</strain>
    </source>
</reference>
<name>A0A918VNJ8_9GAMM</name>
<dbReference type="InterPro" id="IPR010775">
    <property type="entry name" value="DUF1365"/>
</dbReference>